<name>A0A4C1W0M1_EUMVA</name>
<dbReference type="EMBL" id="BGZK01000439">
    <property type="protein sequence ID" value="GBP43637.1"/>
    <property type="molecule type" value="Genomic_DNA"/>
</dbReference>
<feature type="compositionally biased region" description="Low complexity" evidence="1">
    <location>
        <begin position="123"/>
        <end position="146"/>
    </location>
</feature>
<evidence type="ECO:0000313" key="3">
    <source>
        <dbReference type="Proteomes" id="UP000299102"/>
    </source>
</evidence>
<reference evidence="2 3" key="1">
    <citation type="journal article" date="2019" name="Commun. Biol.">
        <title>The bagworm genome reveals a unique fibroin gene that provides high tensile strength.</title>
        <authorList>
            <person name="Kono N."/>
            <person name="Nakamura H."/>
            <person name="Ohtoshi R."/>
            <person name="Tomita M."/>
            <person name="Numata K."/>
            <person name="Arakawa K."/>
        </authorList>
    </citation>
    <scope>NUCLEOTIDE SEQUENCE [LARGE SCALE GENOMIC DNA]</scope>
</reference>
<organism evidence="2 3">
    <name type="scientific">Eumeta variegata</name>
    <name type="common">Bagworm moth</name>
    <name type="synonym">Eumeta japonica</name>
    <dbReference type="NCBI Taxonomy" id="151549"/>
    <lineage>
        <taxon>Eukaryota</taxon>
        <taxon>Metazoa</taxon>
        <taxon>Ecdysozoa</taxon>
        <taxon>Arthropoda</taxon>
        <taxon>Hexapoda</taxon>
        <taxon>Insecta</taxon>
        <taxon>Pterygota</taxon>
        <taxon>Neoptera</taxon>
        <taxon>Endopterygota</taxon>
        <taxon>Lepidoptera</taxon>
        <taxon>Glossata</taxon>
        <taxon>Ditrysia</taxon>
        <taxon>Tineoidea</taxon>
        <taxon>Psychidae</taxon>
        <taxon>Oiketicinae</taxon>
        <taxon>Eumeta</taxon>
    </lineage>
</organism>
<dbReference type="AlphaFoldDB" id="A0A4C1W0M1"/>
<feature type="region of interest" description="Disordered" evidence="1">
    <location>
        <begin position="228"/>
        <end position="265"/>
    </location>
</feature>
<sequence length="274" mass="28369">MPGGRRGTAAIVQNVVGCVRTGTRLFGGVRPTSAASGACSHDDAASGAPGGAPRTKTNTFVFPGRTDGGESTQAGESSVGAGKAAGRLRGVRGEGARAACPSQSLGARDRRTVDSAARRLASTTHAHACAPRAPRASTHGLARPPSLTRPPPRRASPAACSAGVVQWQCSGRLSGLVARARARTLRDMHVGNRPHPHVWLSARHSLRSREQFVVITLGRLRGFTLGVDPGESFDLPKSNSARSTAKGGQRGVGRRQARPAQGGRGPGCATWLYL</sequence>
<proteinExistence type="predicted"/>
<accession>A0A4C1W0M1</accession>
<dbReference type="Proteomes" id="UP000299102">
    <property type="component" value="Unassembled WGS sequence"/>
</dbReference>
<evidence type="ECO:0000313" key="2">
    <source>
        <dbReference type="EMBL" id="GBP43637.1"/>
    </source>
</evidence>
<keyword evidence="3" id="KW-1185">Reference proteome</keyword>
<gene>
    <name evidence="2" type="ORF">EVAR_32203_1</name>
</gene>
<feature type="compositionally biased region" description="Basic and acidic residues" evidence="1">
    <location>
        <begin position="107"/>
        <end position="117"/>
    </location>
</feature>
<evidence type="ECO:0000256" key="1">
    <source>
        <dbReference type="SAM" id="MobiDB-lite"/>
    </source>
</evidence>
<feature type="region of interest" description="Disordered" evidence="1">
    <location>
        <begin position="32"/>
        <end position="159"/>
    </location>
</feature>
<protein>
    <submittedName>
        <fullName evidence="2">Uncharacterized protein</fullName>
    </submittedName>
</protein>
<comment type="caution">
    <text evidence="2">The sequence shown here is derived from an EMBL/GenBank/DDBJ whole genome shotgun (WGS) entry which is preliminary data.</text>
</comment>